<keyword evidence="3" id="KW-1185">Reference proteome</keyword>
<reference evidence="2" key="1">
    <citation type="submission" date="2022-01" db="EMBL/GenBank/DDBJ databases">
        <title>Whole genome-based taxonomy of the Shewanellaceae.</title>
        <authorList>
            <person name="Martin-Rodriguez A.J."/>
        </authorList>
    </citation>
    <scope>NUCLEOTIDE SEQUENCE</scope>
    <source>
        <strain evidence="2">KCTC 23973</strain>
    </source>
</reference>
<evidence type="ECO:0000313" key="3">
    <source>
        <dbReference type="Proteomes" id="UP001139293"/>
    </source>
</evidence>
<sequence length="160" mass="17710">MTANVDVLTAEMPVYGDALAAEQALIERFVGLYQQLNKDNLHLLGQVYSDDIEFSDPLHQVYGLSALTNYFANLYANVGSINFDIHQVIHAQGAATLKWTMTFTHAKLNGAQPISLDGVSVLSLGDKIYQHQDFFDLGSMLYEHIPLVGRLVKLIKARAS</sequence>
<dbReference type="RefSeq" id="WP_248949899.1">
    <property type="nucleotide sequence ID" value="NZ_JAKILB010000005.1"/>
</dbReference>
<feature type="domain" description="SnoaL-like" evidence="1">
    <location>
        <begin position="32"/>
        <end position="125"/>
    </location>
</feature>
<dbReference type="EMBL" id="JAKILB010000005">
    <property type="protein sequence ID" value="MCL1138787.1"/>
    <property type="molecule type" value="Genomic_DNA"/>
</dbReference>
<proteinExistence type="predicted"/>
<organism evidence="2 3">
    <name type="scientific">Shewanella pneumatophori</name>
    <dbReference type="NCBI Taxonomy" id="314092"/>
    <lineage>
        <taxon>Bacteria</taxon>
        <taxon>Pseudomonadati</taxon>
        <taxon>Pseudomonadota</taxon>
        <taxon>Gammaproteobacteria</taxon>
        <taxon>Alteromonadales</taxon>
        <taxon>Shewanellaceae</taxon>
        <taxon>Shewanella</taxon>
    </lineage>
</organism>
<evidence type="ECO:0000313" key="2">
    <source>
        <dbReference type="EMBL" id="MCL1138787.1"/>
    </source>
</evidence>
<protein>
    <submittedName>
        <fullName evidence="2">Nuclear transport factor 2 family protein</fullName>
    </submittedName>
</protein>
<comment type="caution">
    <text evidence="2">The sequence shown here is derived from an EMBL/GenBank/DDBJ whole genome shotgun (WGS) entry which is preliminary data.</text>
</comment>
<evidence type="ECO:0000259" key="1">
    <source>
        <dbReference type="Pfam" id="PF12680"/>
    </source>
</evidence>
<dbReference type="SUPFAM" id="SSF54427">
    <property type="entry name" value="NTF2-like"/>
    <property type="match status" value="1"/>
</dbReference>
<accession>A0A9X1ZF71</accession>
<dbReference type="Pfam" id="PF12680">
    <property type="entry name" value="SnoaL_2"/>
    <property type="match status" value="1"/>
</dbReference>
<dbReference type="InterPro" id="IPR037401">
    <property type="entry name" value="SnoaL-like"/>
</dbReference>
<dbReference type="InterPro" id="IPR032710">
    <property type="entry name" value="NTF2-like_dom_sf"/>
</dbReference>
<name>A0A9X1ZF71_9GAMM</name>
<dbReference type="AlphaFoldDB" id="A0A9X1ZF71"/>
<dbReference type="Gene3D" id="3.10.450.50">
    <property type="match status" value="1"/>
</dbReference>
<gene>
    <name evidence="2" type="ORF">L2740_09545</name>
</gene>
<dbReference type="Proteomes" id="UP001139293">
    <property type="component" value="Unassembled WGS sequence"/>
</dbReference>